<organism evidence="2 3">
    <name type="scientific">Eumeta variegata</name>
    <name type="common">Bagworm moth</name>
    <name type="synonym">Eumeta japonica</name>
    <dbReference type="NCBI Taxonomy" id="151549"/>
    <lineage>
        <taxon>Eukaryota</taxon>
        <taxon>Metazoa</taxon>
        <taxon>Ecdysozoa</taxon>
        <taxon>Arthropoda</taxon>
        <taxon>Hexapoda</taxon>
        <taxon>Insecta</taxon>
        <taxon>Pterygota</taxon>
        <taxon>Neoptera</taxon>
        <taxon>Endopterygota</taxon>
        <taxon>Lepidoptera</taxon>
        <taxon>Glossata</taxon>
        <taxon>Ditrysia</taxon>
        <taxon>Tineoidea</taxon>
        <taxon>Psychidae</taxon>
        <taxon>Oiketicinae</taxon>
        <taxon>Eumeta</taxon>
    </lineage>
</organism>
<proteinExistence type="predicted"/>
<sequence>MNKGVLTNEIYKVNVGKGKIEYSIVYTLHGQLIRTIGAAILASTALTSSGRERLSLYPYSGRPSRDMQTQTKKFETM</sequence>
<dbReference type="AlphaFoldDB" id="A0A4C1T212"/>
<name>A0A4C1T212_EUMVA</name>
<feature type="region of interest" description="Disordered" evidence="1">
    <location>
        <begin position="57"/>
        <end position="77"/>
    </location>
</feature>
<evidence type="ECO:0000313" key="3">
    <source>
        <dbReference type="Proteomes" id="UP000299102"/>
    </source>
</evidence>
<dbReference type="Proteomes" id="UP000299102">
    <property type="component" value="Unassembled WGS sequence"/>
</dbReference>
<dbReference type="OrthoDB" id="10252754at2759"/>
<evidence type="ECO:0000313" key="2">
    <source>
        <dbReference type="EMBL" id="GBP07311.1"/>
    </source>
</evidence>
<evidence type="ECO:0000256" key="1">
    <source>
        <dbReference type="SAM" id="MobiDB-lite"/>
    </source>
</evidence>
<gene>
    <name evidence="2" type="ORF">EVAR_71657_1</name>
</gene>
<dbReference type="EMBL" id="BGZK01004163">
    <property type="protein sequence ID" value="GBP07311.1"/>
    <property type="molecule type" value="Genomic_DNA"/>
</dbReference>
<keyword evidence="3" id="KW-1185">Reference proteome</keyword>
<comment type="caution">
    <text evidence="2">The sequence shown here is derived from an EMBL/GenBank/DDBJ whole genome shotgun (WGS) entry which is preliminary data.</text>
</comment>
<protein>
    <submittedName>
        <fullName evidence="2">Uncharacterized protein</fullName>
    </submittedName>
</protein>
<accession>A0A4C1T212</accession>
<reference evidence="2 3" key="1">
    <citation type="journal article" date="2019" name="Commun. Biol.">
        <title>The bagworm genome reveals a unique fibroin gene that provides high tensile strength.</title>
        <authorList>
            <person name="Kono N."/>
            <person name="Nakamura H."/>
            <person name="Ohtoshi R."/>
            <person name="Tomita M."/>
            <person name="Numata K."/>
            <person name="Arakawa K."/>
        </authorList>
    </citation>
    <scope>NUCLEOTIDE SEQUENCE [LARGE SCALE GENOMIC DNA]</scope>
</reference>